<sequence>MKAHAGGSVYRFFITWHNPLLGRSEMKKLSVHVYRLIAVYFAYIHIIYSTLPIEACNHPLQTLADNRRFEGGTEQ</sequence>
<proteinExistence type="predicted"/>
<evidence type="ECO:0000313" key="3">
    <source>
        <dbReference type="Proteomes" id="UP000799750"/>
    </source>
</evidence>
<organism evidence="2 3">
    <name type="scientific">Lophium mytilinum</name>
    <dbReference type="NCBI Taxonomy" id="390894"/>
    <lineage>
        <taxon>Eukaryota</taxon>
        <taxon>Fungi</taxon>
        <taxon>Dikarya</taxon>
        <taxon>Ascomycota</taxon>
        <taxon>Pezizomycotina</taxon>
        <taxon>Dothideomycetes</taxon>
        <taxon>Pleosporomycetidae</taxon>
        <taxon>Mytilinidiales</taxon>
        <taxon>Mytilinidiaceae</taxon>
        <taxon>Lophium</taxon>
    </lineage>
</organism>
<reference evidence="2" key="1">
    <citation type="journal article" date="2020" name="Stud. Mycol.">
        <title>101 Dothideomycetes genomes: a test case for predicting lifestyles and emergence of pathogens.</title>
        <authorList>
            <person name="Haridas S."/>
            <person name="Albert R."/>
            <person name="Binder M."/>
            <person name="Bloem J."/>
            <person name="Labutti K."/>
            <person name="Salamov A."/>
            <person name="Andreopoulos B."/>
            <person name="Baker S."/>
            <person name="Barry K."/>
            <person name="Bills G."/>
            <person name="Bluhm B."/>
            <person name="Cannon C."/>
            <person name="Castanera R."/>
            <person name="Culley D."/>
            <person name="Daum C."/>
            <person name="Ezra D."/>
            <person name="Gonzalez J."/>
            <person name="Henrissat B."/>
            <person name="Kuo A."/>
            <person name="Liang C."/>
            <person name="Lipzen A."/>
            <person name="Lutzoni F."/>
            <person name="Magnuson J."/>
            <person name="Mondo S."/>
            <person name="Nolan M."/>
            <person name="Ohm R."/>
            <person name="Pangilinan J."/>
            <person name="Park H.-J."/>
            <person name="Ramirez L."/>
            <person name="Alfaro M."/>
            <person name="Sun H."/>
            <person name="Tritt A."/>
            <person name="Yoshinaga Y."/>
            <person name="Zwiers L.-H."/>
            <person name="Turgeon B."/>
            <person name="Goodwin S."/>
            <person name="Spatafora J."/>
            <person name="Crous P."/>
            <person name="Grigoriev I."/>
        </authorList>
    </citation>
    <scope>NUCLEOTIDE SEQUENCE</scope>
    <source>
        <strain evidence="2">CBS 269.34</strain>
    </source>
</reference>
<gene>
    <name evidence="2" type="ORF">BU16DRAFT_366821</name>
</gene>
<keyword evidence="1" id="KW-0812">Transmembrane</keyword>
<accession>A0A6A6QVB5</accession>
<dbReference type="EMBL" id="MU004188">
    <property type="protein sequence ID" value="KAF2496092.1"/>
    <property type="molecule type" value="Genomic_DNA"/>
</dbReference>
<keyword evidence="3" id="KW-1185">Reference proteome</keyword>
<name>A0A6A6QVB5_9PEZI</name>
<feature type="transmembrane region" description="Helical" evidence="1">
    <location>
        <begin position="33"/>
        <end position="51"/>
    </location>
</feature>
<evidence type="ECO:0000256" key="1">
    <source>
        <dbReference type="SAM" id="Phobius"/>
    </source>
</evidence>
<keyword evidence="1" id="KW-1133">Transmembrane helix</keyword>
<dbReference type="Proteomes" id="UP000799750">
    <property type="component" value="Unassembled WGS sequence"/>
</dbReference>
<keyword evidence="1" id="KW-0472">Membrane</keyword>
<evidence type="ECO:0000313" key="2">
    <source>
        <dbReference type="EMBL" id="KAF2496092.1"/>
    </source>
</evidence>
<protein>
    <submittedName>
        <fullName evidence="2">Uncharacterized protein</fullName>
    </submittedName>
</protein>
<dbReference type="AlphaFoldDB" id="A0A6A6QVB5"/>